<organism evidence="1 2">
    <name type="scientific">Lysobacter antibioticus</name>
    <dbReference type="NCBI Taxonomy" id="84531"/>
    <lineage>
        <taxon>Bacteria</taxon>
        <taxon>Pseudomonadati</taxon>
        <taxon>Pseudomonadota</taxon>
        <taxon>Gammaproteobacteria</taxon>
        <taxon>Lysobacterales</taxon>
        <taxon>Lysobacteraceae</taxon>
        <taxon>Lysobacter</taxon>
    </lineage>
</organism>
<dbReference type="PATRIC" id="fig|84531.8.peg.4929"/>
<accession>A0A0S2FHW9</accession>
<sequence>MPEATNVTVESESLSQVMLSFETLSHKWPYGFSGRFKAYGLTLVSAELRDWFPARRDQHAD</sequence>
<gene>
    <name evidence="1" type="ORF">LA76x_4940</name>
</gene>
<keyword evidence="2" id="KW-1185">Reference proteome</keyword>
<proteinExistence type="predicted"/>
<dbReference type="EMBL" id="CP011129">
    <property type="protein sequence ID" value="ALN83042.1"/>
    <property type="molecule type" value="Genomic_DNA"/>
</dbReference>
<name>A0A0S2FHW9_LYSAN</name>
<dbReference type="AlphaFoldDB" id="A0A0S2FHW9"/>
<dbReference type="Proteomes" id="UP000060787">
    <property type="component" value="Chromosome"/>
</dbReference>
<evidence type="ECO:0000313" key="1">
    <source>
        <dbReference type="EMBL" id="ALN83042.1"/>
    </source>
</evidence>
<reference evidence="1 2" key="1">
    <citation type="journal article" date="2015" name="BMC Genomics">
        <title>Comparative genomics and metabolic profiling of the genus Lysobacter.</title>
        <authorList>
            <person name="de Bruijn I."/>
            <person name="Cheng X."/>
            <person name="de Jager V."/>
            <person name="Exposito R.G."/>
            <person name="Watrous J."/>
            <person name="Patel N."/>
            <person name="Postma J."/>
            <person name="Dorrestein P.C."/>
            <person name="Kobayashi D."/>
            <person name="Raaijmakers J.M."/>
        </authorList>
    </citation>
    <scope>NUCLEOTIDE SEQUENCE [LARGE SCALE GENOMIC DNA]</scope>
    <source>
        <strain evidence="1 2">76</strain>
    </source>
</reference>
<evidence type="ECO:0000313" key="2">
    <source>
        <dbReference type="Proteomes" id="UP000060787"/>
    </source>
</evidence>
<dbReference type="KEGG" id="lab:LA76x_4940"/>
<protein>
    <submittedName>
        <fullName evidence="1">Uncharacterized protein</fullName>
    </submittedName>
</protein>